<organism evidence="1 2">
    <name type="scientific">Marivirga sericea</name>
    <dbReference type="NCBI Taxonomy" id="1028"/>
    <lineage>
        <taxon>Bacteria</taxon>
        <taxon>Pseudomonadati</taxon>
        <taxon>Bacteroidota</taxon>
        <taxon>Cytophagia</taxon>
        <taxon>Cytophagales</taxon>
        <taxon>Marivirgaceae</taxon>
        <taxon>Marivirga</taxon>
    </lineage>
</organism>
<dbReference type="AlphaFoldDB" id="A0A1X7IPG2"/>
<keyword evidence="2" id="KW-1185">Reference proteome</keyword>
<reference evidence="2" key="1">
    <citation type="submission" date="2017-04" db="EMBL/GenBank/DDBJ databases">
        <authorList>
            <person name="Varghese N."/>
            <person name="Submissions S."/>
        </authorList>
    </citation>
    <scope>NUCLEOTIDE SEQUENCE [LARGE SCALE GENOMIC DNA]</scope>
    <source>
        <strain evidence="2">DSM 4125</strain>
    </source>
</reference>
<dbReference type="EMBL" id="FXAW01000001">
    <property type="protein sequence ID" value="SMG16566.1"/>
    <property type="molecule type" value="Genomic_DNA"/>
</dbReference>
<protein>
    <submittedName>
        <fullName evidence="1">Uncharacterized protein</fullName>
    </submittedName>
</protein>
<evidence type="ECO:0000313" key="2">
    <source>
        <dbReference type="Proteomes" id="UP000193804"/>
    </source>
</evidence>
<gene>
    <name evidence="1" type="ORF">SAMN05661096_00869</name>
</gene>
<sequence>MSLYLLNLSVDAVDPEASYIPEDLSYNEQESIVEIIVEKILGYENAFLEVDDQDADENNHQNNSSLDFYLSPISLSSITNTIAIESSKLFKEYILRLPIGFKEIDNPPPIC</sequence>
<proteinExistence type="predicted"/>
<dbReference type="OrthoDB" id="827641at2"/>
<name>A0A1X7IPG2_9BACT</name>
<evidence type="ECO:0000313" key="1">
    <source>
        <dbReference type="EMBL" id="SMG16566.1"/>
    </source>
</evidence>
<dbReference type="Proteomes" id="UP000193804">
    <property type="component" value="Unassembled WGS sequence"/>
</dbReference>
<accession>A0A1X7IPG2</accession>
<dbReference type="STRING" id="1028.SAMN05661096_00869"/>
<dbReference type="RefSeq" id="WP_085515836.1">
    <property type="nucleotide sequence ID" value="NZ_FXAW01000001.1"/>
</dbReference>